<evidence type="ECO:0000313" key="5">
    <source>
        <dbReference type="EMBL" id="HIZ78571.1"/>
    </source>
</evidence>
<keyword evidence="2" id="KW-0378">Hydrolase</keyword>
<comment type="similarity">
    <text evidence="3">Belongs to the peptidase U32 family.</text>
</comment>
<dbReference type="PROSITE" id="PS01276">
    <property type="entry name" value="PEPTIDASE_U32"/>
    <property type="match status" value="1"/>
</dbReference>
<proteinExistence type="inferred from homology"/>
<dbReference type="GO" id="GO:0008233">
    <property type="term" value="F:peptidase activity"/>
    <property type="evidence" value="ECO:0007669"/>
    <property type="project" value="UniProtKB-KW"/>
</dbReference>
<organism evidence="5 6">
    <name type="scientific">Candidatus Lachnoclostridium stercorigallinarum</name>
    <dbReference type="NCBI Taxonomy" id="2838634"/>
    <lineage>
        <taxon>Bacteria</taxon>
        <taxon>Bacillati</taxon>
        <taxon>Bacillota</taxon>
        <taxon>Clostridia</taxon>
        <taxon>Lachnospirales</taxon>
        <taxon>Lachnospiraceae</taxon>
    </lineage>
</organism>
<dbReference type="InterPro" id="IPR051454">
    <property type="entry name" value="RNA/ubiquinone_mod_enzymes"/>
</dbReference>
<dbReference type="Gene3D" id="2.40.30.10">
    <property type="entry name" value="Translation factors"/>
    <property type="match status" value="1"/>
</dbReference>
<feature type="domain" description="Peptidase family U32 C-terminal" evidence="4">
    <location>
        <begin position="327"/>
        <end position="404"/>
    </location>
</feature>
<evidence type="ECO:0000256" key="2">
    <source>
        <dbReference type="ARBA" id="ARBA00022801"/>
    </source>
</evidence>
<dbReference type="InterPro" id="IPR032525">
    <property type="entry name" value="Peptidase_U32_C"/>
</dbReference>
<reference evidence="5" key="2">
    <citation type="submission" date="2021-04" db="EMBL/GenBank/DDBJ databases">
        <authorList>
            <person name="Gilroy R."/>
        </authorList>
    </citation>
    <scope>NUCLEOTIDE SEQUENCE</scope>
    <source>
        <strain evidence="5">ChiBcec1-1093</strain>
    </source>
</reference>
<reference evidence="5" key="1">
    <citation type="journal article" date="2021" name="PeerJ">
        <title>Extensive microbial diversity within the chicken gut microbiome revealed by metagenomics and culture.</title>
        <authorList>
            <person name="Gilroy R."/>
            <person name="Ravi A."/>
            <person name="Getino M."/>
            <person name="Pursley I."/>
            <person name="Horton D.L."/>
            <person name="Alikhan N.F."/>
            <person name="Baker D."/>
            <person name="Gharbi K."/>
            <person name="Hall N."/>
            <person name="Watson M."/>
            <person name="Adriaenssens E.M."/>
            <person name="Foster-Nyarko E."/>
            <person name="Jarju S."/>
            <person name="Secka A."/>
            <person name="Antonio M."/>
            <person name="Oren A."/>
            <person name="Chaudhuri R.R."/>
            <person name="La Ragione R."/>
            <person name="Hildebrand F."/>
            <person name="Pallen M.J."/>
        </authorList>
    </citation>
    <scope>NUCLEOTIDE SEQUENCE</scope>
    <source>
        <strain evidence="5">ChiBcec1-1093</strain>
    </source>
</reference>
<dbReference type="InterPro" id="IPR001539">
    <property type="entry name" value="Peptidase_U32"/>
</dbReference>
<dbReference type="EMBL" id="DXBC01000035">
    <property type="protein sequence ID" value="HIZ78571.1"/>
    <property type="molecule type" value="Genomic_DNA"/>
</dbReference>
<name>A0A9D2GGZ9_9FIRM</name>
<evidence type="ECO:0000259" key="4">
    <source>
        <dbReference type="Pfam" id="PF16325"/>
    </source>
</evidence>
<dbReference type="Pfam" id="PF01136">
    <property type="entry name" value="Peptidase_U32"/>
    <property type="match status" value="1"/>
</dbReference>
<evidence type="ECO:0000256" key="1">
    <source>
        <dbReference type="ARBA" id="ARBA00022670"/>
    </source>
</evidence>
<protein>
    <submittedName>
        <fullName evidence="5">U32 family peptidase</fullName>
    </submittedName>
</protein>
<dbReference type="PANTHER" id="PTHR30217">
    <property type="entry name" value="PEPTIDASE U32 FAMILY"/>
    <property type="match status" value="1"/>
</dbReference>
<gene>
    <name evidence="5" type="ORF">IAA17_02090</name>
</gene>
<keyword evidence="1" id="KW-0645">Protease</keyword>
<evidence type="ECO:0000313" key="6">
    <source>
        <dbReference type="Proteomes" id="UP000824101"/>
    </source>
</evidence>
<sequence length="408" mass="46168">MRKTELLIPAGSLEVLKVAVLYGADAVYLGGEAFGLRAKAKNFTQEEIREGIAFAHARGVKVYITANILAHNEDLAGVEAYFEELKELGPDALIISDPGVFSIARRVCPEIDIHISTQANNTNYGTYRFWWNLGAKRVVSARELSLKEIREIRDRIPEEMEIESFIHGAMCISYSGRCLLSNFLTGRDANQGACTHPCRWKYSLVEETRPGEYFPVMENDRGTFIFNSKDLCMIGHIPEMMEAGIDSFKIEGRMKTALYVATVTRAYRLAIDAWMRDPEEYRNNLSWYEAEIGKCTNREFTTGFYFGKPGPDSQIYENSTYITGSVYLGRVDSVDENGRCRLEQKNKFSVGETLELMKPDGRNIPVTVRGIWDEEGNPQESCPHARQMIDVDLGMVPEPFDILRRTAS</sequence>
<dbReference type="PANTHER" id="PTHR30217:SF6">
    <property type="entry name" value="TRNA HYDROXYLATION PROTEIN P"/>
    <property type="match status" value="1"/>
</dbReference>
<dbReference type="Pfam" id="PF16325">
    <property type="entry name" value="Peptidase_U32_C"/>
    <property type="match status" value="1"/>
</dbReference>
<dbReference type="AlphaFoldDB" id="A0A9D2GGZ9"/>
<dbReference type="Proteomes" id="UP000824101">
    <property type="component" value="Unassembled WGS sequence"/>
</dbReference>
<evidence type="ECO:0000256" key="3">
    <source>
        <dbReference type="ARBA" id="ARBA00038374"/>
    </source>
</evidence>
<accession>A0A9D2GGZ9</accession>
<dbReference type="GO" id="GO:0006508">
    <property type="term" value="P:proteolysis"/>
    <property type="evidence" value="ECO:0007669"/>
    <property type="project" value="UniProtKB-KW"/>
</dbReference>
<comment type="caution">
    <text evidence="5">The sequence shown here is derived from an EMBL/GenBank/DDBJ whole genome shotgun (WGS) entry which is preliminary data.</text>
</comment>